<keyword evidence="2" id="KW-1133">Transmembrane helix</keyword>
<name>A0A9N9AFL1_9GLOM</name>
<feature type="compositionally biased region" description="Acidic residues" evidence="1">
    <location>
        <begin position="10"/>
        <end position="19"/>
    </location>
</feature>
<keyword evidence="2" id="KW-0472">Membrane</keyword>
<feature type="region of interest" description="Disordered" evidence="1">
    <location>
        <begin position="137"/>
        <end position="171"/>
    </location>
</feature>
<dbReference type="AlphaFoldDB" id="A0A9N9AFL1"/>
<accession>A0A9N9AFL1</accession>
<comment type="caution">
    <text evidence="3">The sequence shown here is derived from an EMBL/GenBank/DDBJ whole genome shotgun (WGS) entry which is preliminary data.</text>
</comment>
<dbReference type="EMBL" id="CAJVPJ010000463">
    <property type="protein sequence ID" value="CAG8527279.1"/>
    <property type="molecule type" value="Genomic_DNA"/>
</dbReference>
<proteinExistence type="predicted"/>
<feature type="transmembrane region" description="Helical" evidence="2">
    <location>
        <begin position="266"/>
        <end position="284"/>
    </location>
</feature>
<reference evidence="3" key="1">
    <citation type="submission" date="2021-06" db="EMBL/GenBank/DDBJ databases">
        <authorList>
            <person name="Kallberg Y."/>
            <person name="Tangrot J."/>
            <person name="Rosling A."/>
        </authorList>
    </citation>
    <scope>NUCLEOTIDE SEQUENCE</scope>
    <source>
        <strain evidence="3">IA702</strain>
    </source>
</reference>
<dbReference type="Proteomes" id="UP000789572">
    <property type="component" value="Unassembled WGS sequence"/>
</dbReference>
<feature type="compositionally biased region" description="Basic and acidic residues" evidence="1">
    <location>
        <begin position="142"/>
        <end position="154"/>
    </location>
</feature>
<sequence>MQIRTTYPCEESENDENQEETDRISVEESDDYVRLHFISTMQIYPCEESENDGNKEETDCVSVEESDDYVNLLTNPNPSSSSSSSAVPVHSRHTVDACCEPIIEHLQTNYKAEKVFLIFRTNAKLYSLSPENSLSGGLLVGDRMREGNRGRNERNPGQSAEGKGKERDTEEQTSWLIAYPMIIHRDNMVQDLQPIDKCQSNDNEKDDDIDFTSCLPIDICSIMTGSLTLLVSYVSFIVPLALVPLEIFMVQTREREEYDDDSVQRDVPLVLIYLDTGVIPIFFIPRD</sequence>
<feature type="transmembrane region" description="Helical" evidence="2">
    <location>
        <begin position="222"/>
        <end position="245"/>
    </location>
</feature>
<keyword evidence="2" id="KW-0812">Transmembrane</keyword>
<keyword evidence="4" id="KW-1185">Reference proteome</keyword>
<evidence type="ECO:0000256" key="2">
    <source>
        <dbReference type="SAM" id="Phobius"/>
    </source>
</evidence>
<evidence type="ECO:0000256" key="1">
    <source>
        <dbReference type="SAM" id="MobiDB-lite"/>
    </source>
</evidence>
<gene>
    <name evidence="3" type="ORF">POCULU_LOCUS3882</name>
</gene>
<evidence type="ECO:0000313" key="4">
    <source>
        <dbReference type="Proteomes" id="UP000789572"/>
    </source>
</evidence>
<feature type="region of interest" description="Disordered" evidence="1">
    <location>
        <begin position="1"/>
        <end position="28"/>
    </location>
</feature>
<protein>
    <submittedName>
        <fullName evidence="3">4066_t:CDS:1</fullName>
    </submittedName>
</protein>
<evidence type="ECO:0000313" key="3">
    <source>
        <dbReference type="EMBL" id="CAG8527279.1"/>
    </source>
</evidence>
<organism evidence="3 4">
    <name type="scientific">Paraglomus occultum</name>
    <dbReference type="NCBI Taxonomy" id="144539"/>
    <lineage>
        <taxon>Eukaryota</taxon>
        <taxon>Fungi</taxon>
        <taxon>Fungi incertae sedis</taxon>
        <taxon>Mucoromycota</taxon>
        <taxon>Glomeromycotina</taxon>
        <taxon>Glomeromycetes</taxon>
        <taxon>Paraglomerales</taxon>
        <taxon>Paraglomeraceae</taxon>
        <taxon>Paraglomus</taxon>
    </lineage>
</organism>